<dbReference type="PANTHER" id="PTHR43806:SF11">
    <property type="entry name" value="CEREVISIN-RELATED"/>
    <property type="match status" value="1"/>
</dbReference>
<evidence type="ECO:0000256" key="4">
    <source>
        <dbReference type="ARBA" id="ARBA00022825"/>
    </source>
</evidence>
<dbReference type="PANTHER" id="PTHR43806">
    <property type="entry name" value="PEPTIDASE S8"/>
    <property type="match status" value="1"/>
</dbReference>
<dbReference type="Gene3D" id="3.40.50.200">
    <property type="entry name" value="Peptidase S8/S53 domain"/>
    <property type="match status" value="1"/>
</dbReference>
<evidence type="ECO:0000313" key="9">
    <source>
        <dbReference type="EMBL" id="TWJ07635.1"/>
    </source>
</evidence>
<evidence type="ECO:0000256" key="3">
    <source>
        <dbReference type="ARBA" id="ARBA00022801"/>
    </source>
</evidence>
<dbReference type="PRINTS" id="PR00723">
    <property type="entry name" value="SUBTILISIN"/>
</dbReference>
<keyword evidence="2" id="KW-0645">Protease</keyword>
<comment type="caution">
    <text evidence="5">Lacks conserved residue(s) required for the propagation of feature annotation.</text>
</comment>
<evidence type="ECO:0000256" key="6">
    <source>
        <dbReference type="SAM" id="Phobius"/>
    </source>
</evidence>
<dbReference type="GO" id="GO:0006508">
    <property type="term" value="P:proteolysis"/>
    <property type="evidence" value="ECO:0007669"/>
    <property type="project" value="UniProtKB-KW"/>
</dbReference>
<accession>A0A562UPT8</accession>
<dbReference type="PROSITE" id="PS00136">
    <property type="entry name" value="SUBTILASE_ASP"/>
    <property type="match status" value="1"/>
</dbReference>
<organism evidence="9 10">
    <name type="scientific">Stackebrandtia albiflava</name>
    <dbReference type="NCBI Taxonomy" id="406432"/>
    <lineage>
        <taxon>Bacteria</taxon>
        <taxon>Bacillati</taxon>
        <taxon>Actinomycetota</taxon>
        <taxon>Actinomycetes</taxon>
        <taxon>Glycomycetales</taxon>
        <taxon>Glycomycetaceae</taxon>
        <taxon>Stackebrandtia</taxon>
    </lineage>
</organism>
<feature type="signal peptide" evidence="7">
    <location>
        <begin position="1"/>
        <end position="22"/>
    </location>
</feature>
<sequence length="346" mass="34149">MRLAWTAAILAAALVVSLPATAGADEVRDAQWHLTALELPAAHELSTGEGVKIGVIDTGIDARHPDLAEAVTEGTAFGDTDSLTDPVGTGTAVASVLAGRGHGQDAGVLGVAPGAQITSVSLGTGIVDPQHVAAGIKFLVDSGMDVITLTRGVEFQEAVQNAIANAAAADVVVVVAAGPGGGRGYTEAVTAIGTDRSGAPMTPIPEGADVTVTAPADQIMAAGPNGGYQTTSDAALAVPMVAGTLALVKERLPDLAGTDLIRHLVDSGEPRDGGAVTLRPLQALSAEQAQPVDGDAHAGAADGGDGAAPAAAVNTPLIAVVAAAGLLVQAALVGYARLAARRARRV</sequence>
<feature type="transmembrane region" description="Helical" evidence="6">
    <location>
        <begin position="317"/>
        <end position="338"/>
    </location>
</feature>
<dbReference type="AlphaFoldDB" id="A0A562UPT8"/>
<proteinExistence type="inferred from homology"/>
<evidence type="ECO:0000313" key="10">
    <source>
        <dbReference type="Proteomes" id="UP000321617"/>
    </source>
</evidence>
<dbReference type="SUPFAM" id="SSF52743">
    <property type="entry name" value="Subtilisin-like"/>
    <property type="match status" value="1"/>
</dbReference>
<comment type="caution">
    <text evidence="9">The sequence shown here is derived from an EMBL/GenBank/DDBJ whole genome shotgun (WGS) entry which is preliminary data.</text>
</comment>
<evidence type="ECO:0000259" key="8">
    <source>
        <dbReference type="Pfam" id="PF00082"/>
    </source>
</evidence>
<dbReference type="InterPro" id="IPR000209">
    <property type="entry name" value="Peptidase_S8/S53_dom"/>
</dbReference>
<dbReference type="RefSeq" id="WP_147144449.1">
    <property type="nucleotide sequence ID" value="NZ_BAABIJ010000007.1"/>
</dbReference>
<keyword evidence="7" id="KW-0732">Signal</keyword>
<keyword evidence="6" id="KW-0472">Membrane</keyword>
<name>A0A562UPT8_9ACTN</name>
<gene>
    <name evidence="9" type="ORF">LX16_5121</name>
</gene>
<dbReference type="InterPro" id="IPR023827">
    <property type="entry name" value="Peptidase_S8_Asp-AS"/>
</dbReference>
<dbReference type="OrthoDB" id="3530033at2"/>
<comment type="similarity">
    <text evidence="1 5">Belongs to the peptidase S8 family.</text>
</comment>
<evidence type="ECO:0000256" key="5">
    <source>
        <dbReference type="PROSITE-ProRule" id="PRU01240"/>
    </source>
</evidence>
<protein>
    <submittedName>
        <fullName evidence="9">Subtilase family protein</fullName>
    </submittedName>
</protein>
<keyword evidence="6" id="KW-1133">Transmembrane helix</keyword>
<reference evidence="9 10" key="1">
    <citation type="journal article" date="2013" name="Stand. Genomic Sci.">
        <title>Genomic Encyclopedia of Type Strains, Phase I: The one thousand microbial genomes (KMG-I) project.</title>
        <authorList>
            <person name="Kyrpides N.C."/>
            <person name="Woyke T."/>
            <person name="Eisen J.A."/>
            <person name="Garrity G."/>
            <person name="Lilburn T.G."/>
            <person name="Beck B.J."/>
            <person name="Whitman W.B."/>
            <person name="Hugenholtz P."/>
            <person name="Klenk H.P."/>
        </authorList>
    </citation>
    <scope>NUCLEOTIDE SEQUENCE [LARGE SCALE GENOMIC DNA]</scope>
    <source>
        <strain evidence="9 10">DSM 45044</strain>
    </source>
</reference>
<keyword evidence="6" id="KW-0812">Transmembrane</keyword>
<evidence type="ECO:0000256" key="2">
    <source>
        <dbReference type="ARBA" id="ARBA00022670"/>
    </source>
</evidence>
<dbReference type="Proteomes" id="UP000321617">
    <property type="component" value="Unassembled WGS sequence"/>
</dbReference>
<feature type="domain" description="Peptidase S8/S53" evidence="8">
    <location>
        <begin position="48"/>
        <end position="267"/>
    </location>
</feature>
<keyword evidence="10" id="KW-1185">Reference proteome</keyword>
<keyword evidence="3" id="KW-0378">Hydrolase</keyword>
<feature type="chain" id="PRO_5038699276" evidence="7">
    <location>
        <begin position="23"/>
        <end position="346"/>
    </location>
</feature>
<evidence type="ECO:0000256" key="1">
    <source>
        <dbReference type="ARBA" id="ARBA00011073"/>
    </source>
</evidence>
<keyword evidence="4" id="KW-0720">Serine protease</keyword>
<dbReference type="EMBL" id="VLLL01000011">
    <property type="protein sequence ID" value="TWJ07635.1"/>
    <property type="molecule type" value="Genomic_DNA"/>
</dbReference>
<dbReference type="InterPro" id="IPR050131">
    <property type="entry name" value="Peptidase_S8_subtilisin-like"/>
</dbReference>
<evidence type="ECO:0000256" key="7">
    <source>
        <dbReference type="SAM" id="SignalP"/>
    </source>
</evidence>
<dbReference type="Pfam" id="PF00082">
    <property type="entry name" value="Peptidase_S8"/>
    <property type="match status" value="1"/>
</dbReference>
<dbReference type="InterPro" id="IPR015500">
    <property type="entry name" value="Peptidase_S8_subtilisin-rel"/>
</dbReference>
<dbReference type="PROSITE" id="PS51892">
    <property type="entry name" value="SUBTILASE"/>
    <property type="match status" value="1"/>
</dbReference>
<dbReference type="InterPro" id="IPR036852">
    <property type="entry name" value="Peptidase_S8/S53_dom_sf"/>
</dbReference>
<dbReference type="GO" id="GO:0004252">
    <property type="term" value="F:serine-type endopeptidase activity"/>
    <property type="evidence" value="ECO:0007669"/>
    <property type="project" value="InterPro"/>
</dbReference>